<gene>
    <name evidence="2" type="ORF">HD601_000681</name>
</gene>
<comment type="caution">
    <text evidence="2">The sequence shown here is derived from an EMBL/GenBank/DDBJ whole genome shotgun (WGS) entry which is preliminary data.</text>
</comment>
<proteinExistence type="predicted"/>
<protein>
    <submittedName>
        <fullName evidence="2">Uncharacterized protein</fullName>
    </submittedName>
</protein>
<feature type="region of interest" description="Disordered" evidence="1">
    <location>
        <begin position="1"/>
        <end position="22"/>
    </location>
</feature>
<accession>A0A7W9GLX5</accession>
<dbReference type="RefSeq" id="WP_184819334.1">
    <property type="nucleotide sequence ID" value="NZ_JACHMM010000001.1"/>
</dbReference>
<dbReference type="Proteomes" id="UP000542813">
    <property type="component" value="Unassembled WGS sequence"/>
</dbReference>
<dbReference type="EMBL" id="JACHMM010000001">
    <property type="protein sequence ID" value="MBB5786106.1"/>
    <property type="molecule type" value="Genomic_DNA"/>
</dbReference>
<feature type="region of interest" description="Disordered" evidence="1">
    <location>
        <begin position="103"/>
        <end position="129"/>
    </location>
</feature>
<name>A0A7W9GLX5_9ACTN</name>
<evidence type="ECO:0000313" key="2">
    <source>
        <dbReference type="EMBL" id="MBB5786106.1"/>
    </source>
</evidence>
<evidence type="ECO:0000313" key="3">
    <source>
        <dbReference type="Proteomes" id="UP000542813"/>
    </source>
</evidence>
<keyword evidence="3" id="KW-1185">Reference proteome</keyword>
<sequence length="221" mass="24950">MRFADDDGVDSGLVPDPEDSLSRTRMHLENGVMAWRSTKRASVPSTRPGDLDPWIRAIKEFFAALPYRLVDEFVGPDPDRPSDTTAILRFERTDIDRLRVGLRGRGDGERRGPAGPARTSPAATEPAFEAGDGPDLEFVALRESLIFHRSQLERRLPGYAPRFSAPRPKRHLLDEWERAVVRLFADHGYRLTGKDVTDHPTQPGWLSCELRFFRMDPDGGD</sequence>
<feature type="compositionally biased region" description="Basic and acidic residues" evidence="1">
    <location>
        <begin position="103"/>
        <end position="112"/>
    </location>
</feature>
<dbReference type="AlphaFoldDB" id="A0A7W9GLX5"/>
<evidence type="ECO:0000256" key="1">
    <source>
        <dbReference type="SAM" id="MobiDB-lite"/>
    </source>
</evidence>
<reference evidence="2 3" key="1">
    <citation type="submission" date="2020-08" db="EMBL/GenBank/DDBJ databases">
        <title>Sequencing the genomes of 1000 actinobacteria strains.</title>
        <authorList>
            <person name="Klenk H.-P."/>
        </authorList>
    </citation>
    <scope>NUCLEOTIDE SEQUENCE [LARGE SCALE GENOMIC DNA]</scope>
    <source>
        <strain evidence="2 3">DSM 102122</strain>
    </source>
</reference>
<organism evidence="2 3">
    <name type="scientific">Jiangella mangrovi</name>
    <dbReference type="NCBI Taxonomy" id="1524084"/>
    <lineage>
        <taxon>Bacteria</taxon>
        <taxon>Bacillati</taxon>
        <taxon>Actinomycetota</taxon>
        <taxon>Actinomycetes</taxon>
        <taxon>Jiangellales</taxon>
        <taxon>Jiangellaceae</taxon>
        <taxon>Jiangella</taxon>
    </lineage>
</organism>